<reference evidence="4 5" key="1">
    <citation type="submission" date="2017-05" db="EMBL/GenBank/DDBJ databases">
        <title>Butyricicoccus porcorum sp. nov. a butyrate-producing bacterium from the swine intestinal tract.</title>
        <authorList>
            <person name="Trachsel J."/>
            <person name="Humphrey S."/>
            <person name="Allen H.K."/>
        </authorList>
    </citation>
    <scope>NUCLEOTIDE SEQUENCE [LARGE SCALE GENOMIC DNA]</scope>
    <source>
        <strain evidence="4">BB10</strain>
    </source>
</reference>
<dbReference type="GO" id="GO:0008233">
    <property type="term" value="F:peptidase activity"/>
    <property type="evidence" value="ECO:0007669"/>
    <property type="project" value="InterPro"/>
</dbReference>
<feature type="domain" description="SLH" evidence="3">
    <location>
        <begin position="385"/>
        <end position="448"/>
    </location>
</feature>
<dbReference type="Pfam" id="PF13306">
    <property type="entry name" value="LRR_5"/>
    <property type="match status" value="1"/>
</dbReference>
<proteinExistence type="predicted"/>
<accession>A0A252F4B1</accession>
<keyword evidence="5" id="KW-1185">Reference proteome</keyword>
<protein>
    <recommendedName>
        <fullName evidence="3">SLH domain-containing protein</fullName>
    </recommendedName>
</protein>
<dbReference type="PANTHER" id="PTHR45661">
    <property type="entry name" value="SURFACE ANTIGEN"/>
    <property type="match status" value="1"/>
</dbReference>
<dbReference type="InterPro" id="IPR053139">
    <property type="entry name" value="Surface_bspA-like"/>
</dbReference>
<gene>
    <name evidence="4" type="ORF">CBW42_06520</name>
</gene>
<dbReference type="InterPro" id="IPR039561">
    <property type="entry name" value="Peptidase_M15C"/>
</dbReference>
<evidence type="ECO:0000259" key="3">
    <source>
        <dbReference type="PROSITE" id="PS51272"/>
    </source>
</evidence>
<dbReference type="AlphaFoldDB" id="A0A252F4B1"/>
<feature type="signal peptide" evidence="2">
    <location>
        <begin position="1"/>
        <end position="37"/>
    </location>
</feature>
<dbReference type="InterPro" id="IPR009045">
    <property type="entry name" value="Zn_M74/Hedgehog-like"/>
</dbReference>
<sequence>MKVYLCTKKGGNRMKNRILAGYMSAVFLLAGTMPAFAADSSAVYSDNVAEQIPAFVQQMTQEKGASGGACGTNLTWKLDNTGTLTISGTGEMADGAFGWQDSCASIKQLVVADGVTSIADDAFSWCENLEEVTIADSVKSIGRDAFYACYSLKSVEPGSGLQTIGSWAFASCTDLEQFSLPAGVQSVGQGAFSGCGSLKRLYFRGAAPALGDDIFEDVTATVHYPAEGSGWDAVLQNKTQYGGTIRWRSWNPDRVLAPVDELFADVTRQHWFYDKVQYVYDNELMVGDKGLFMPNNALTRAMAVQILYANTKACGTYKAVTGQDFEDVAPDAWYYDAVQWASGNGVTAGTGDGKFDPEARVTREQFAVFLYRDAGAPFVGGTIRFSDAGNVSAWAKDAMLWAIRSGIISGSNENGKLLLRPKGNATRAETATMLMQYLEPSGRSALTSSDETYDERMARIFGDGATERKYASKTQAEQFQTSVTVKVWDINSKGVKYTRTLKFKIHIALVDTIEQIFAEIYASGEKFPIYSIGGYAWRGDNSSSEHCLGTALDINPDENYQCKNDGTAMVGSYWKPGVDPYSIPSDGIVVKTFNKYGFRWGGTFNSSKDYMHFSYFGT</sequence>
<comment type="caution">
    <text evidence="4">The sequence shown here is derived from an EMBL/GenBank/DDBJ whole genome shotgun (WGS) entry which is preliminary data.</text>
</comment>
<keyword evidence="2" id="KW-0732">Signal</keyword>
<organism evidence="4 5">
    <name type="scientific">Butyricicoccus porcorum</name>
    <dbReference type="NCBI Taxonomy" id="1945634"/>
    <lineage>
        <taxon>Bacteria</taxon>
        <taxon>Bacillati</taxon>
        <taxon>Bacillota</taxon>
        <taxon>Clostridia</taxon>
        <taxon>Eubacteriales</taxon>
        <taxon>Butyricicoccaceae</taxon>
        <taxon>Butyricicoccus</taxon>
    </lineage>
</organism>
<dbReference type="Pfam" id="PF00395">
    <property type="entry name" value="SLH"/>
    <property type="match status" value="3"/>
</dbReference>
<dbReference type="Pfam" id="PF13539">
    <property type="entry name" value="Peptidase_M15_4"/>
    <property type="match status" value="1"/>
</dbReference>
<evidence type="ECO:0000313" key="5">
    <source>
        <dbReference type="Proteomes" id="UP000194903"/>
    </source>
</evidence>
<dbReference type="Gene3D" id="3.30.1380.10">
    <property type="match status" value="1"/>
</dbReference>
<feature type="chain" id="PRO_5012987822" description="SLH domain-containing protein" evidence="2">
    <location>
        <begin position="38"/>
        <end position="618"/>
    </location>
</feature>
<dbReference type="PANTHER" id="PTHR45661:SF3">
    <property type="entry name" value="IG-LIKE DOMAIN-CONTAINING PROTEIN"/>
    <property type="match status" value="1"/>
</dbReference>
<keyword evidence="1" id="KW-0677">Repeat</keyword>
<feature type="domain" description="SLH" evidence="3">
    <location>
        <begin position="259"/>
        <end position="320"/>
    </location>
</feature>
<dbReference type="SUPFAM" id="SSF52058">
    <property type="entry name" value="L domain-like"/>
    <property type="match status" value="1"/>
</dbReference>
<dbReference type="InterPro" id="IPR032675">
    <property type="entry name" value="LRR_dom_sf"/>
</dbReference>
<dbReference type="PROSITE" id="PS51272">
    <property type="entry name" value="SLH"/>
    <property type="match status" value="3"/>
</dbReference>
<dbReference type="Gene3D" id="3.80.10.10">
    <property type="entry name" value="Ribonuclease Inhibitor"/>
    <property type="match status" value="1"/>
</dbReference>
<dbReference type="Proteomes" id="UP000194903">
    <property type="component" value="Unassembled WGS sequence"/>
</dbReference>
<dbReference type="SUPFAM" id="SSF55166">
    <property type="entry name" value="Hedgehog/DD-peptidase"/>
    <property type="match status" value="1"/>
</dbReference>
<evidence type="ECO:0000256" key="1">
    <source>
        <dbReference type="ARBA" id="ARBA00022737"/>
    </source>
</evidence>
<feature type="domain" description="SLH" evidence="3">
    <location>
        <begin position="321"/>
        <end position="384"/>
    </location>
</feature>
<name>A0A252F4B1_9FIRM</name>
<dbReference type="InterPro" id="IPR026906">
    <property type="entry name" value="LRR_5"/>
</dbReference>
<dbReference type="OrthoDB" id="1953162at2"/>
<dbReference type="InterPro" id="IPR001119">
    <property type="entry name" value="SLH_dom"/>
</dbReference>
<dbReference type="EMBL" id="NHOC01000005">
    <property type="protein sequence ID" value="OUM20480.1"/>
    <property type="molecule type" value="Genomic_DNA"/>
</dbReference>
<evidence type="ECO:0000256" key="2">
    <source>
        <dbReference type="SAM" id="SignalP"/>
    </source>
</evidence>
<dbReference type="Gene3D" id="3.40.50.12480">
    <property type="match status" value="1"/>
</dbReference>
<evidence type="ECO:0000313" key="4">
    <source>
        <dbReference type="EMBL" id="OUM20480.1"/>
    </source>
</evidence>